<proteinExistence type="predicted"/>
<dbReference type="HOGENOM" id="CLU_1705988_0_0_1"/>
<evidence type="ECO:0000313" key="3">
    <source>
        <dbReference type="EnsemblMetazoa" id="CPIJ010624-PA"/>
    </source>
</evidence>
<evidence type="ECO:0000313" key="4">
    <source>
        <dbReference type="Proteomes" id="UP000002320"/>
    </source>
</evidence>
<reference evidence="2" key="1">
    <citation type="submission" date="2007-03" db="EMBL/GenBank/DDBJ databases">
        <title>Annotation of Culex pipiens quinquefasciatus.</title>
        <authorList>
            <consortium name="The Broad Institute Genome Sequencing Platform"/>
            <person name="Atkinson P.W."/>
            <person name="Hemingway J."/>
            <person name="Christensen B.M."/>
            <person name="Higgs S."/>
            <person name="Kodira C."/>
            <person name="Hannick L."/>
            <person name="Megy K."/>
            <person name="O'Leary S."/>
            <person name="Pearson M."/>
            <person name="Haas B.J."/>
            <person name="Mauceli E."/>
            <person name="Wortman J.R."/>
            <person name="Lee N.H."/>
            <person name="Guigo R."/>
            <person name="Stanke M."/>
            <person name="Alvarado L."/>
            <person name="Amedeo P."/>
            <person name="Antoine C.H."/>
            <person name="Arensburger P."/>
            <person name="Bidwell S.L."/>
            <person name="Crawford M."/>
            <person name="Camaro F."/>
            <person name="Devon K."/>
            <person name="Engels R."/>
            <person name="Hammond M."/>
            <person name="Howarth C."/>
            <person name="Koehrsen M."/>
            <person name="Lawson D."/>
            <person name="Montgomery P."/>
            <person name="Nene V."/>
            <person name="Nusbaum C."/>
            <person name="Puiu D."/>
            <person name="Romero-Severson J."/>
            <person name="Severson D.W."/>
            <person name="Shumway M."/>
            <person name="Sisk P."/>
            <person name="Stolte C."/>
            <person name="Zeng Q."/>
            <person name="Eisenstadt E."/>
            <person name="Fraser-Liggett C."/>
            <person name="Strausberg R."/>
            <person name="Galagan J."/>
            <person name="Birren B."/>
            <person name="Collins F.H."/>
        </authorList>
    </citation>
    <scope>NUCLEOTIDE SEQUENCE [LARGE SCALE GENOMIC DNA]</scope>
    <source>
        <strain evidence="2">JHB</strain>
    </source>
</reference>
<organism>
    <name type="scientific">Culex quinquefasciatus</name>
    <name type="common">Southern house mosquito</name>
    <name type="synonym">Culex pungens</name>
    <dbReference type="NCBI Taxonomy" id="7176"/>
    <lineage>
        <taxon>Eukaryota</taxon>
        <taxon>Metazoa</taxon>
        <taxon>Ecdysozoa</taxon>
        <taxon>Arthropoda</taxon>
        <taxon>Hexapoda</taxon>
        <taxon>Insecta</taxon>
        <taxon>Pterygota</taxon>
        <taxon>Neoptera</taxon>
        <taxon>Endopterygota</taxon>
        <taxon>Diptera</taxon>
        <taxon>Nematocera</taxon>
        <taxon>Culicoidea</taxon>
        <taxon>Culicidae</taxon>
        <taxon>Culicinae</taxon>
        <taxon>Culicini</taxon>
        <taxon>Culex</taxon>
        <taxon>Culex</taxon>
    </lineage>
</organism>
<dbReference type="EnsemblMetazoa" id="CPIJ010624-RA">
    <property type="protein sequence ID" value="CPIJ010624-PA"/>
    <property type="gene ID" value="CPIJ010624"/>
</dbReference>
<dbReference type="InParanoid" id="B0WV13"/>
<dbReference type="KEGG" id="cqu:CpipJ_CPIJ010624"/>
<reference evidence="3" key="2">
    <citation type="submission" date="2021-02" db="UniProtKB">
        <authorList>
            <consortium name="EnsemblMetazoa"/>
        </authorList>
    </citation>
    <scope>IDENTIFICATION</scope>
    <source>
        <strain evidence="3">JHB</strain>
    </source>
</reference>
<feature type="region of interest" description="Disordered" evidence="1">
    <location>
        <begin position="34"/>
        <end position="131"/>
    </location>
</feature>
<name>B0WV13_CULQU</name>
<evidence type="ECO:0000256" key="1">
    <source>
        <dbReference type="SAM" id="MobiDB-lite"/>
    </source>
</evidence>
<gene>
    <name evidence="3" type="primary">6054809</name>
    <name evidence="2" type="ORF">CpipJ_CPIJ010624</name>
</gene>
<dbReference type="Proteomes" id="UP000002320">
    <property type="component" value="Unassembled WGS sequence"/>
</dbReference>
<protein>
    <submittedName>
        <fullName evidence="2 3">Uncharacterized protein</fullName>
    </submittedName>
</protein>
<dbReference type="AlphaFoldDB" id="B0WV13"/>
<sequence length="154" mass="16825">MADAMIQQLLVFTDVARLNWPFARIRDDGRHASKRLLPQQDLANANEAGRGRPNRTKLARSLSKQQQRTLWIGSARNQNAVKNPGGRNTLNQMGHAPQPPGGKQSGVRKVNTGNVPFPLVSTGAPSRPFRGANPNYQQGALIASTERDLLVCLP</sequence>
<dbReference type="VEuPathDB" id="VectorBase:CPIJ010624"/>
<keyword evidence="4" id="KW-1185">Reference proteome</keyword>
<evidence type="ECO:0000313" key="2">
    <source>
        <dbReference type="EMBL" id="EDS35341.1"/>
    </source>
</evidence>
<feature type="compositionally biased region" description="Polar residues" evidence="1">
    <location>
        <begin position="62"/>
        <end position="92"/>
    </location>
</feature>
<accession>B0WV13</accession>
<dbReference type="EMBL" id="DS232115">
    <property type="protein sequence ID" value="EDS35341.1"/>
    <property type="molecule type" value="Genomic_DNA"/>
</dbReference>